<dbReference type="PRINTS" id="PR00063">
    <property type="entry name" value="RIBOSOMALL27"/>
</dbReference>
<reference evidence="6 7" key="1">
    <citation type="submission" date="2024-06" db="EMBL/GenBank/DDBJ databases">
        <title>Complete genome of Phlyctema vagabunda strain 19-DSS-EL-015.</title>
        <authorList>
            <person name="Fiorenzani C."/>
        </authorList>
    </citation>
    <scope>NUCLEOTIDE SEQUENCE [LARGE SCALE GENOMIC DNA]</scope>
    <source>
        <strain evidence="6 7">19-DSS-EL-015</strain>
    </source>
</reference>
<evidence type="ECO:0000256" key="2">
    <source>
        <dbReference type="ARBA" id="ARBA00022980"/>
    </source>
</evidence>
<dbReference type="SUPFAM" id="SSF110324">
    <property type="entry name" value="Ribosomal L27 protein-like"/>
    <property type="match status" value="1"/>
</dbReference>
<evidence type="ECO:0000313" key="6">
    <source>
        <dbReference type="EMBL" id="KAL3423159.1"/>
    </source>
</evidence>
<gene>
    <name evidence="6" type="ORF">PVAG01_04907</name>
</gene>
<dbReference type="Proteomes" id="UP001629113">
    <property type="component" value="Unassembled WGS sequence"/>
</dbReference>
<dbReference type="GO" id="GO:0005840">
    <property type="term" value="C:ribosome"/>
    <property type="evidence" value="ECO:0007669"/>
    <property type="project" value="UniProtKB-KW"/>
</dbReference>
<comment type="similarity">
    <text evidence="1">Belongs to the bacterial ribosomal protein bL27 family.</text>
</comment>
<accession>A0ABR4PIL9</accession>
<proteinExistence type="inferred from homology"/>
<evidence type="ECO:0000256" key="1">
    <source>
        <dbReference type="ARBA" id="ARBA00010797"/>
    </source>
</evidence>
<evidence type="ECO:0000256" key="5">
    <source>
        <dbReference type="SAM" id="MobiDB-lite"/>
    </source>
</evidence>
<sequence length="287" mass="31742">MLLPRLQPPLRAAVSVLGRSATPSSSSSSAGLLNEAFAQLTIRPSAASSLVFVRHASHNQQGAVNKAKDGAGKRLGAKKSGEQYVIPGNIIFRQRGTLWFPGENCAMGRDHTIYATEHGYVKYYKDPDKHPKRQYIGVTFKRDQVLPLPRNSQRRRRLGMEATKMEVAPTIVAEPVIEEARSDLVAAADGSTSVVTTTKIKKIKYRRGEEGRNLTLRPGYMYREANWQIGRAAERAKVKVRAFKPGDRWTAWRKATIRSKTIEEKKGLARKTGKSGKSGKGGKSKAK</sequence>
<evidence type="ECO:0000256" key="3">
    <source>
        <dbReference type="ARBA" id="ARBA00023274"/>
    </source>
</evidence>
<feature type="region of interest" description="Disordered" evidence="5">
    <location>
        <begin position="262"/>
        <end position="287"/>
    </location>
</feature>
<dbReference type="PROSITE" id="PS00831">
    <property type="entry name" value="RIBOSOMAL_L27"/>
    <property type="match status" value="1"/>
</dbReference>
<dbReference type="PANTHER" id="PTHR15893">
    <property type="entry name" value="RIBOSOMAL PROTEIN L27"/>
    <property type="match status" value="1"/>
</dbReference>
<keyword evidence="7" id="KW-1185">Reference proteome</keyword>
<organism evidence="6 7">
    <name type="scientific">Phlyctema vagabunda</name>
    <dbReference type="NCBI Taxonomy" id="108571"/>
    <lineage>
        <taxon>Eukaryota</taxon>
        <taxon>Fungi</taxon>
        <taxon>Dikarya</taxon>
        <taxon>Ascomycota</taxon>
        <taxon>Pezizomycotina</taxon>
        <taxon>Leotiomycetes</taxon>
        <taxon>Helotiales</taxon>
        <taxon>Dermateaceae</taxon>
        <taxon>Phlyctema</taxon>
    </lineage>
</organism>
<keyword evidence="3" id="KW-0687">Ribonucleoprotein</keyword>
<dbReference type="EMBL" id="JBFCZG010000004">
    <property type="protein sequence ID" value="KAL3423159.1"/>
    <property type="molecule type" value="Genomic_DNA"/>
</dbReference>
<comment type="caution">
    <text evidence="6">The sequence shown here is derived from an EMBL/GenBank/DDBJ whole genome shotgun (WGS) entry which is preliminary data.</text>
</comment>
<evidence type="ECO:0000313" key="7">
    <source>
        <dbReference type="Proteomes" id="UP001629113"/>
    </source>
</evidence>
<dbReference type="PANTHER" id="PTHR15893:SF0">
    <property type="entry name" value="LARGE RIBOSOMAL SUBUNIT PROTEIN BL27M"/>
    <property type="match status" value="1"/>
</dbReference>
<dbReference type="InterPro" id="IPR001684">
    <property type="entry name" value="Ribosomal_bL27"/>
</dbReference>
<evidence type="ECO:0000256" key="4">
    <source>
        <dbReference type="ARBA" id="ARBA00035267"/>
    </source>
</evidence>
<name>A0ABR4PIL9_9HELO</name>
<dbReference type="Gene3D" id="2.40.50.100">
    <property type="match status" value="1"/>
</dbReference>
<keyword evidence="2 6" id="KW-0689">Ribosomal protein</keyword>
<protein>
    <recommendedName>
        <fullName evidence="4">Large ribosomal subunit protein bL27m</fullName>
    </recommendedName>
</protein>
<dbReference type="InterPro" id="IPR018261">
    <property type="entry name" value="Ribosomal_bL27_CS"/>
</dbReference>
<dbReference type="Pfam" id="PF01016">
    <property type="entry name" value="Ribosomal_L27"/>
    <property type="match status" value="1"/>
</dbReference>